<comment type="caution">
    <text evidence="2">The sequence shown here is derived from an EMBL/GenBank/DDBJ whole genome shotgun (WGS) entry which is preliminary data.</text>
</comment>
<evidence type="ECO:0000256" key="1">
    <source>
        <dbReference type="SAM" id="Phobius"/>
    </source>
</evidence>
<dbReference type="AlphaFoldDB" id="A0A562UHQ8"/>
<proteinExistence type="predicted"/>
<dbReference type="EMBL" id="VLLI01000001">
    <property type="protein sequence ID" value="TWJ04681.1"/>
    <property type="molecule type" value="Genomic_DNA"/>
</dbReference>
<keyword evidence="1" id="KW-0812">Transmembrane</keyword>
<dbReference type="Proteomes" id="UP000317010">
    <property type="component" value="Unassembled WGS sequence"/>
</dbReference>
<keyword evidence="3" id="KW-1185">Reference proteome</keyword>
<protein>
    <submittedName>
        <fullName evidence="2">Uncharacterized protein</fullName>
    </submittedName>
</protein>
<reference evidence="2 3" key="1">
    <citation type="submission" date="2019-07" db="EMBL/GenBank/DDBJ databases">
        <title>Genomic Encyclopedia of Archaeal and Bacterial Type Strains, Phase II (KMG-II): from individual species to whole genera.</title>
        <authorList>
            <person name="Goeker M."/>
        </authorList>
    </citation>
    <scope>NUCLEOTIDE SEQUENCE [LARGE SCALE GENOMIC DNA]</scope>
    <source>
        <strain evidence="2 3">ATCC BAA-1854</strain>
    </source>
</reference>
<evidence type="ECO:0000313" key="3">
    <source>
        <dbReference type="Proteomes" id="UP000317010"/>
    </source>
</evidence>
<name>A0A562UHQ8_9SPHI</name>
<sequence length="111" mass="12683">MVMIQLKYVYFARRDAGTELARIVSLFGSGFTIPLSLGIQLQYQTQYVYPRFSFGTGAGVVHWFYLYSPEGSLKIKNSDVKARLYKLFGEMQFNGSFSRLAIEGLILRSFD</sequence>
<gene>
    <name evidence="2" type="ORF">JN11_00401</name>
</gene>
<feature type="transmembrane region" description="Helical" evidence="1">
    <location>
        <begin position="20"/>
        <end position="41"/>
    </location>
</feature>
<organism evidence="2 3">
    <name type="scientific">Mucilaginibacter frigoritolerans</name>
    <dbReference type="NCBI Taxonomy" id="652788"/>
    <lineage>
        <taxon>Bacteria</taxon>
        <taxon>Pseudomonadati</taxon>
        <taxon>Bacteroidota</taxon>
        <taxon>Sphingobacteriia</taxon>
        <taxon>Sphingobacteriales</taxon>
        <taxon>Sphingobacteriaceae</taxon>
        <taxon>Mucilaginibacter</taxon>
    </lineage>
</organism>
<evidence type="ECO:0000313" key="2">
    <source>
        <dbReference type="EMBL" id="TWJ04681.1"/>
    </source>
</evidence>
<keyword evidence="1" id="KW-1133">Transmembrane helix</keyword>
<keyword evidence="1" id="KW-0472">Membrane</keyword>
<feature type="transmembrane region" description="Helical" evidence="1">
    <location>
        <begin position="47"/>
        <end position="67"/>
    </location>
</feature>
<accession>A0A562UHQ8</accession>